<dbReference type="PROSITE" id="PS51186">
    <property type="entry name" value="GNAT"/>
    <property type="match status" value="1"/>
</dbReference>
<keyword evidence="2" id="KW-0687">Ribonucleoprotein</keyword>
<dbReference type="InterPro" id="IPR000182">
    <property type="entry name" value="GNAT_dom"/>
</dbReference>
<keyword evidence="2" id="KW-0689">Ribosomal protein</keyword>
<dbReference type="STRING" id="1041930.Mtc_1117"/>
<dbReference type="OrthoDB" id="120213at2157"/>
<dbReference type="PANTHER" id="PTHR43792">
    <property type="entry name" value="GNAT FAMILY, PUTATIVE (AFU_ORTHOLOGUE AFUA_3G00765)-RELATED-RELATED"/>
    <property type="match status" value="1"/>
</dbReference>
<dbReference type="PANTHER" id="PTHR43792:SF13">
    <property type="entry name" value="ACETYLTRANSFERASE"/>
    <property type="match status" value="1"/>
</dbReference>
<gene>
    <name evidence="2" type="ordered locus">Mtc_1117</name>
</gene>
<keyword evidence="3" id="KW-1185">Reference proteome</keyword>
<evidence type="ECO:0000313" key="3">
    <source>
        <dbReference type="Proteomes" id="UP000005233"/>
    </source>
</evidence>
<protein>
    <submittedName>
        <fullName evidence="2">Acetyltransferase, including N-acetylases of ribosomal protein</fullName>
    </submittedName>
</protein>
<dbReference type="AlphaFoldDB" id="H8I7N8"/>
<evidence type="ECO:0000313" key="2">
    <source>
        <dbReference type="EMBL" id="AFC99873.1"/>
    </source>
</evidence>
<feature type="domain" description="N-acetyltransferase" evidence="1">
    <location>
        <begin position="18"/>
        <end position="174"/>
    </location>
</feature>
<dbReference type="InterPro" id="IPR016181">
    <property type="entry name" value="Acyl_CoA_acyltransferase"/>
</dbReference>
<sequence length="175" mass="19482">MEDYRIRTCHLELIAGSVMLMKADLQGRESLAAALGAEVGDGWPPGVWAEAREEFLSRLEGHPGLFGWLGWYWVLVEDKRTLIGIGGFTGAPFNGEAMIGYSVIGPYRRRGYGSEAVRALIDWAFAHHGVRRIVAETHAHNKASIRLLEKCGFEYAGKGFETGTERYVLKREKIG</sequence>
<dbReference type="EMBL" id="CP003243">
    <property type="protein sequence ID" value="AFC99873.1"/>
    <property type="molecule type" value="Genomic_DNA"/>
</dbReference>
<evidence type="ECO:0000259" key="1">
    <source>
        <dbReference type="PROSITE" id="PS51186"/>
    </source>
</evidence>
<dbReference type="GO" id="GO:0016747">
    <property type="term" value="F:acyltransferase activity, transferring groups other than amino-acyl groups"/>
    <property type="evidence" value="ECO:0007669"/>
    <property type="project" value="InterPro"/>
</dbReference>
<dbReference type="KEGG" id="mez:Mtc_1117"/>
<dbReference type="CDD" id="cd04301">
    <property type="entry name" value="NAT_SF"/>
    <property type="match status" value="1"/>
</dbReference>
<accession>H8I7N8</accession>
<dbReference type="Proteomes" id="UP000005233">
    <property type="component" value="Chromosome"/>
</dbReference>
<dbReference type="GO" id="GO:0005840">
    <property type="term" value="C:ribosome"/>
    <property type="evidence" value="ECO:0007669"/>
    <property type="project" value="UniProtKB-KW"/>
</dbReference>
<dbReference type="SUPFAM" id="SSF55729">
    <property type="entry name" value="Acyl-CoA N-acyltransferases (Nat)"/>
    <property type="match status" value="1"/>
</dbReference>
<name>H8I7N8_METCZ</name>
<reference evidence="2 3" key="1">
    <citation type="journal article" date="2012" name="J. Bacteriol.">
        <title>Complete genome sequence of a thermophilic methanogen, Methanocella conradii HZ254, isolated from Chinese rice field soil.</title>
        <authorList>
            <person name="Lu Z."/>
            <person name="Lu Y."/>
        </authorList>
    </citation>
    <scope>NUCLEOTIDE SEQUENCE [LARGE SCALE GENOMIC DNA]</scope>
    <source>
        <strain evidence="3">DSM 24694 / JCM 17849 / CGMCC 1.5162 / HZ254</strain>
    </source>
</reference>
<dbReference type="Gene3D" id="3.40.630.30">
    <property type="match status" value="1"/>
</dbReference>
<proteinExistence type="predicted"/>
<organism evidence="2 3">
    <name type="scientific">Methanocella conradii (strain DSM 24694 / JCM 17849 / CGMCC 1.5162 / HZ254)</name>
    <dbReference type="NCBI Taxonomy" id="1041930"/>
    <lineage>
        <taxon>Archaea</taxon>
        <taxon>Methanobacteriati</taxon>
        <taxon>Methanobacteriota</taxon>
        <taxon>Stenosarchaea group</taxon>
        <taxon>Methanomicrobia</taxon>
        <taxon>Methanocellales</taxon>
        <taxon>Methanocellaceae</taxon>
        <taxon>Methanocella</taxon>
    </lineage>
</organism>
<dbReference type="InterPro" id="IPR051531">
    <property type="entry name" value="N-acetyltransferase"/>
</dbReference>
<dbReference type="Pfam" id="PF13302">
    <property type="entry name" value="Acetyltransf_3"/>
    <property type="match status" value="1"/>
</dbReference>
<dbReference type="eggNOG" id="arCOG00843">
    <property type="taxonomic scope" value="Archaea"/>
</dbReference>
<dbReference type="HOGENOM" id="CLU_013985_28_0_2"/>